<evidence type="ECO:0000313" key="2">
    <source>
        <dbReference type="EMBL" id="GIY27446.1"/>
    </source>
</evidence>
<dbReference type="EMBL" id="BPLR01008818">
    <property type="protein sequence ID" value="GIY27446.1"/>
    <property type="molecule type" value="Genomic_DNA"/>
</dbReference>
<evidence type="ECO:0000313" key="3">
    <source>
        <dbReference type="Proteomes" id="UP001054945"/>
    </source>
</evidence>
<feature type="region of interest" description="Disordered" evidence="1">
    <location>
        <begin position="56"/>
        <end position="107"/>
    </location>
</feature>
<proteinExistence type="predicted"/>
<keyword evidence="3" id="KW-1185">Reference proteome</keyword>
<reference evidence="2 3" key="1">
    <citation type="submission" date="2021-06" db="EMBL/GenBank/DDBJ databases">
        <title>Caerostris extrusa draft genome.</title>
        <authorList>
            <person name="Kono N."/>
            <person name="Arakawa K."/>
        </authorList>
    </citation>
    <scope>NUCLEOTIDE SEQUENCE [LARGE SCALE GENOMIC DNA]</scope>
</reference>
<sequence length="133" mass="14813">MHNCLEAKLALFISLRENIQFPHPCKNTVIAHSSETCCFHLSEVLECEFIYTACNSSKSYPSDKTSSMSKSLHSGSDADDPLERGWTGLADSSYPQDENPSKSSTRVRRLTRQLLRDVCPARQTSRTCLAGVI</sequence>
<protein>
    <submittedName>
        <fullName evidence="2">Uncharacterized protein</fullName>
    </submittedName>
</protein>
<dbReference type="AlphaFoldDB" id="A0AAV4S4E7"/>
<name>A0AAV4S4E7_CAEEX</name>
<gene>
    <name evidence="2" type="ORF">CEXT_125101</name>
</gene>
<evidence type="ECO:0000256" key="1">
    <source>
        <dbReference type="SAM" id="MobiDB-lite"/>
    </source>
</evidence>
<dbReference type="Proteomes" id="UP001054945">
    <property type="component" value="Unassembled WGS sequence"/>
</dbReference>
<accession>A0AAV4S4E7</accession>
<feature type="compositionally biased region" description="Polar residues" evidence="1">
    <location>
        <begin position="93"/>
        <end position="104"/>
    </location>
</feature>
<feature type="compositionally biased region" description="Low complexity" evidence="1">
    <location>
        <begin position="56"/>
        <end position="75"/>
    </location>
</feature>
<organism evidence="2 3">
    <name type="scientific">Caerostris extrusa</name>
    <name type="common">Bark spider</name>
    <name type="synonym">Caerostris bankana</name>
    <dbReference type="NCBI Taxonomy" id="172846"/>
    <lineage>
        <taxon>Eukaryota</taxon>
        <taxon>Metazoa</taxon>
        <taxon>Ecdysozoa</taxon>
        <taxon>Arthropoda</taxon>
        <taxon>Chelicerata</taxon>
        <taxon>Arachnida</taxon>
        <taxon>Araneae</taxon>
        <taxon>Araneomorphae</taxon>
        <taxon>Entelegynae</taxon>
        <taxon>Araneoidea</taxon>
        <taxon>Araneidae</taxon>
        <taxon>Caerostris</taxon>
    </lineage>
</organism>
<comment type="caution">
    <text evidence="2">The sequence shown here is derived from an EMBL/GenBank/DDBJ whole genome shotgun (WGS) entry which is preliminary data.</text>
</comment>